<organism evidence="1 2">
    <name type="scientific">Cyanobacterium aponinum (strain PCC 10605)</name>
    <dbReference type="NCBI Taxonomy" id="755178"/>
    <lineage>
        <taxon>Bacteria</taxon>
        <taxon>Bacillati</taxon>
        <taxon>Cyanobacteriota</taxon>
        <taxon>Cyanophyceae</taxon>
        <taxon>Oscillatoriophycideae</taxon>
        <taxon>Chroococcales</taxon>
        <taxon>Geminocystaceae</taxon>
        <taxon>Cyanobacterium</taxon>
    </lineage>
</organism>
<dbReference type="HOGENOM" id="CLU_3355709_0_0_3"/>
<dbReference type="Proteomes" id="UP000010480">
    <property type="component" value="Chromosome"/>
</dbReference>
<reference evidence="2" key="1">
    <citation type="journal article" date="2013" name="Proc. Natl. Acad. Sci. U.S.A.">
        <title>Improving the coverage of the cyanobacterial phylum using diversity-driven genome sequencing.</title>
        <authorList>
            <person name="Shih P.M."/>
            <person name="Wu D."/>
            <person name="Latifi A."/>
            <person name="Axen S.D."/>
            <person name="Fewer D.P."/>
            <person name="Talla E."/>
            <person name="Calteau A."/>
            <person name="Cai F."/>
            <person name="Tandeau de Marsac N."/>
            <person name="Rippka R."/>
            <person name="Herdman M."/>
            <person name="Sivonen K."/>
            <person name="Coursin T."/>
            <person name="Laurent T."/>
            <person name="Goodwin L."/>
            <person name="Nolan M."/>
            <person name="Davenport K.W."/>
            <person name="Han C.S."/>
            <person name="Rubin E.M."/>
            <person name="Eisen J.A."/>
            <person name="Woyke T."/>
            <person name="Gugger M."/>
            <person name="Kerfeld C.A."/>
        </authorList>
    </citation>
    <scope>NUCLEOTIDE SEQUENCE [LARGE SCALE GENOMIC DNA]</scope>
    <source>
        <strain evidence="2">PCC 10605</strain>
    </source>
</reference>
<proteinExistence type="predicted"/>
<dbReference type="EMBL" id="CP003947">
    <property type="protein sequence ID" value="AFZ54964.1"/>
    <property type="molecule type" value="Genomic_DNA"/>
</dbReference>
<dbReference type="KEGG" id="can:Cyan10605_2902"/>
<accession>K9Z740</accession>
<name>K9Z740_CYAAP</name>
<evidence type="ECO:0000313" key="2">
    <source>
        <dbReference type="Proteomes" id="UP000010480"/>
    </source>
</evidence>
<dbReference type="AlphaFoldDB" id="K9Z740"/>
<keyword evidence="2" id="KW-1185">Reference proteome</keyword>
<protein>
    <submittedName>
        <fullName evidence="1">Uncharacterized protein</fullName>
    </submittedName>
</protein>
<sequence>MTLPREQPKAKELNFKQKCFGLMSYSQFFMLIMYQN</sequence>
<dbReference type="STRING" id="755178.Cyan10605_2902"/>
<evidence type="ECO:0000313" key="1">
    <source>
        <dbReference type="EMBL" id="AFZ54964.1"/>
    </source>
</evidence>
<gene>
    <name evidence="1" type="ordered locus">Cyan10605_2902</name>
</gene>